<dbReference type="AlphaFoldDB" id="A0A9X2RAF7"/>
<evidence type="ECO:0000313" key="6">
    <source>
        <dbReference type="EMBL" id="MCS3865998.1"/>
    </source>
</evidence>
<dbReference type="Proteomes" id="UP001155034">
    <property type="component" value="Unassembled WGS sequence"/>
</dbReference>
<feature type="transmembrane region" description="Helical" evidence="2">
    <location>
        <begin position="32"/>
        <end position="53"/>
    </location>
</feature>
<keyword evidence="2" id="KW-1133">Transmembrane helix</keyword>
<feature type="compositionally biased region" description="Polar residues" evidence="1">
    <location>
        <begin position="1"/>
        <end position="15"/>
    </location>
</feature>
<dbReference type="Proteomes" id="UP001155057">
    <property type="component" value="Unassembled WGS sequence"/>
</dbReference>
<proteinExistence type="predicted"/>
<dbReference type="Gene3D" id="6.10.140.1340">
    <property type="match status" value="1"/>
</dbReference>
<reference evidence="6" key="1">
    <citation type="submission" date="2022-08" db="EMBL/GenBank/DDBJ databases">
        <title>Genomic Encyclopedia of Type Strains, Phase V (KMG-V): Genome sequencing to study the core and pangenomes of soil and plant-associated prokaryotes.</title>
        <authorList>
            <person name="Whitman W."/>
        </authorList>
    </citation>
    <scope>NUCLEOTIDE SEQUENCE</scope>
    <source>
        <strain evidence="4">0</strain>
        <strain evidence="6">SP2016B</strain>
        <strain evidence="5">SP3049</strain>
    </source>
</reference>
<evidence type="ECO:0000256" key="1">
    <source>
        <dbReference type="SAM" id="MobiDB-lite"/>
    </source>
</evidence>
<dbReference type="Pfam" id="PF11127">
    <property type="entry name" value="YgaP-like_TM"/>
    <property type="match status" value="1"/>
</dbReference>
<feature type="domain" description="Inner membrane protein YgaP-like transmembrane" evidence="3">
    <location>
        <begin position="26"/>
        <end position="75"/>
    </location>
</feature>
<evidence type="ECO:0000313" key="4">
    <source>
        <dbReference type="EMBL" id="MCS3676397.1"/>
    </source>
</evidence>
<dbReference type="GeneID" id="83728921"/>
<keyword evidence="2" id="KW-0812">Transmembrane</keyword>
<evidence type="ECO:0000256" key="2">
    <source>
        <dbReference type="SAM" id="Phobius"/>
    </source>
</evidence>
<feature type="region of interest" description="Disordered" evidence="1">
    <location>
        <begin position="1"/>
        <end position="20"/>
    </location>
</feature>
<evidence type="ECO:0000259" key="3">
    <source>
        <dbReference type="Pfam" id="PF11127"/>
    </source>
</evidence>
<evidence type="ECO:0000313" key="7">
    <source>
        <dbReference type="Proteomes" id="UP001155034"/>
    </source>
</evidence>
<dbReference type="EMBL" id="JANUAU010000001">
    <property type="protein sequence ID" value="MCS3676397.1"/>
    <property type="molecule type" value="Genomic_DNA"/>
</dbReference>
<dbReference type="Proteomes" id="UP001155027">
    <property type="component" value="Unassembled WGS sequence"/>
</dbReference>
<accession>A0A9X2RAF7</accession>
<name>A0A9X2RAF7_9BACT</name>
<keyword evidence="2" id="KW-0472">Membrane</keyword>
<protein>
    <recommendedName>
        <fullName evidence="3">Inner membrane protein YgaP-like transmembrane domain-containing protein</fullName>
    </recommendedName>
</protein>
<sequence>MSATAPTSPDTSDAPTSGVCRVPSTEEQIVRLLAGTVSLTGLALGFFVSPWWYLLTVFAGLNVIQSAVTGFCPPEIVYRWINQ</sequence>
<comment type="caution">
    <text evidence="6">The sequence shown here is derived from an EMBL/GenBank/DDBJ whole genome shotgun (WGS) entry which is preliminary data.</text>
</comment>
<evidence type="ECO:0000313" key="5">
    <source>
        <dbReference type="EMBL" id="MCS3711206.1"/>
    </source>
</evidence>
<organism evidence="6 7">
    <name type="scientific">Salinibacter ruber</name>
    <dbReference type="NCBI Taxonomy" id="146919"/>
    <lineage>
        <taxon>Bacteria</taxon>
        <taxon>Pseudomonadati</taxon>
        <taxon>Rhodothermota</taxon>
        <taxon>Rhodothermia</taxon>
        <taxon>Rhodothermales</taxon>
        <taxon>Salinibacteraceae</taxon>
        <taxon>Salinibacter</taxon>
    </lineage>
</organism>
<dbReference type="EMBL" id="JANTYZ010000008">
    <property type="protein sequence ID" value="MCS3865998.1"/>
    <property type="molecule type" value="Genomic_DNA"/>
</dbReference>
<dbReference type="RefSeq" id="WP_118826954.1">
    <property type="nucleotide sequence ID" value="NZ_CALTSG010000017.1"/>
</dbReference>
<dbReference type="EMBL" id="JANUAE010000011">
    <property type="protein sequence ID" value="MCS3711206.1"/>
    <property type="molecule type" value="Genomic_DNA"/>
</dbReference>
<gene>
    <name evidence="5" type="ORF">GGP61_002837</name>
    <name evidence="4" type="ORF">GGP71_000293</name>
    <name evidence="6" type="ORF">GGP82_002567</name>
</gene>
<dbReference type="InterPro" id="IPR021309">
    <property type="entry name" value="YgaP-like_TM"/>
</dbReference>